<protein>
    <submittedName>
        <fullName evidence="3">Membrane protein</fullName>
    </submittedName>
</protein>
<feature type="domain" description="Band 7" evidence="2">
    <location>
        <begin position="49"/>
        <end position="213"/>
    </location>
</feature>
<dbReference type="Gene3D" id="3.30.479.30">
    <property type="entry name" value="Band 7 domain"/>
    <property type="match status" value="1"/>
</dbReference>
<dbReference type="EMBL" id="BMOF01000058">
    <property type="protein sequence ID" value="GGK06878.1"/>
    <property type="molecule type" value="Genomic_DNA"/>
</dbReference>
<feature type="transmembrane region" description="Helical" evidence="1">
    <location>
        <begin position="12"/>
        <end position="30"/>
    </location>
</feature>
<dbReference type="AlphaFoldDB" id="A0A8J3FE37"/>
<keyword evidence="1" id="KW-0812">Transmembrane</keyword>
<keyword evidence="1" id="KW-1133">Transmembrane helix</keyword>
<dbReference type="RefSeq" id="WP_054672111.1">
    <property type="nucleotide sequence ID" value="NZ_BMOF01000058.1"/>
</dbReference>
<name>A0A8J3FE37_9BACI</name>
<dbReference type="SUPFAM" id="SSF117892">
    <property type="entry name" value="Band 7/SPFH domain"/>
    <property type="match status" value="1"/>
</dbReference>
<proteinExistence type="predicted"/>
<gene>
    <name evidence="3" type="ORF">GCM10007043_21220</name>
</gene>
<dbReference type="Pfam" id="PF01145">
    <property type="entry name" value="Band_7"/>
    <property type="match status" value="1"/>
</dbReference>
<keyword evidence="4" id="KW-1185">Reference proteome</keyword>
<feature type="transmembrane region" description="Helical" evidence="1">
    <location>
        <begin position="36"/>
        <end position="54"/>
    </location>
</feature>
<accession>A0A8J3FE37</accession>
<evidence type="ECO:0000259" key="2">
    <source>
        <dbReference type="SMART" id="SM00244"/>
    </source>
</evidence>
<sequence length="280" mass="30304">MREKPLSAVNGFVGLAIILALIGLGAGVLGTTGNGVGIVLMALGLLLASGIVMVQPNEAKAVVFFGRYLGTIRENGLHLTYPLTTRKRVSLRIRNFTSAKLKVNDVEGNPIEIAAVIAFRVVDSAKALFDVDEYERFVEIQSEAAIRNIASRYPYDLFDQEGISLRSHTEEVAAELKADLQERLAVAGVEVLEARLTHLAYAAEIAGAMLQRQQAKAIVAAREKIVEGAVGMVQMALEKLEREGIIALDEEKKATMVNNLMVAIVAERPAQPVIHTGTIY</sequence>
<dbReference type="Proteomes" id="UP000637720">
    <property type="component" value="Unassembled WGS sequence"/>
</dbReference>
<dbReference type="SMART" id="SM00244">
    <property type="entry name" value="PHB"/>
    <property type="match status" value="1"/>
</dbReference>
<dbReference type="CDD" id="cd03402">
    <property type="entry name" value="SPFH_like_u2"/>
    <property type="match status" value="1"/>
</dbReference>
<keyword evidence="1" id="KW-0472">Membrane</keyword>
<dbReference type="InterPro" id="IPR036013">
    <property type="entry name" value="Band_7/SPFH_dom_sf"/>
</dbReference>
<dbReference type="PANTHER" id="PTHR43446">
    <property type="entry name" value="MEMBRANE PROTEIN-RELATED"/>
    <property type="match status" value="1"/>
</dbReference>
<evidence type="ECO:0000256" key="1">
    <source>
        <dbReference type="SAM" id="Phobius"/>
    </source>
</evidence>
<evidence type="ECO:0000313" key="4">
    <source>
        <dbReference type="Proteomes" id="UP000637720"/>
    </source>
</evidence>
<reference evidence="3" key="2">
    <citation type="submission" date="2020-09" db="EMBL/GenBank/DDBJ databases">
        <authorList>
            <person name="Sun Q."/>
            <person name="Ohkuma M."/>
        </authorList>
    </citation>
    <scope>NUCLEOTIDE SEQUENCE</scope>
    <source>
        <strain evidence="3">JCM 14719</strain>
    </source>
</reference>
<organism evidence="3 4">
    <name type="scientific">Calditerricola satsumensis</name>
    <dbReference type="NCBI Taxonomy" id="373054"/>
    <lineage>
        <taxon>Bacteria</taxon>
        <taxon>Bacillati</taxon>
        <taxon>Bacillota</taxon>
        <taxon>Bacilli</taxon>
        <taxon>Bacillales</taxon>
        <taxon>Bacillaceae</taxon>
        <taxon>Calditerricola</taxon>
    </lineage>
</organism>
<reference evidence="3" key="1">
    <citation type="journal article" date="2014" name="Int. J. Syst. Evol. Microbiol.">
        <title>Complete genome sequence of Corynebacterium casei LMG S-19264T (=DSM 44701T), isolated from a smear-ripened cheese.</title>
        <authorList>
            <consortium name="US DOE Joint Genome Institute (JGI-PGF)"/>
            <person name="Walter F."/>
            <person name="Albersmeier A."/>
            <person name="Kalinowski J."/>
            <person name="Ruckert C."/>
        </authorList>
    </citation>
    <scope>NUCLEOTIDE SEQUENCE</scope>
    <source>
        <strain evidence="3">JCM 14719</strain>
    </source>
</reference>
<dbReference type="InterPro" id="IPR001107">
    <property type="entry name" value="Band_7"/>
</dbReference>
<dbReference type="PANTHER" id="PTHR43446:SF1">
    <property type="entry name" value="BAND 7 DOMAIN-CONTAINING PROTEIN"/>
    <property type="match status" value="1"/>
</dbReference>
<evidence type="ECO:0000313" key="3">
    <source>
        <dbReference type="EMBL" id="GGK06878.1"/>
    </source>
</evidence>
<comment type="caution">
    <text evidence="3">The sequence shown here is derived from an EMBL/GenBank/DDBJ whole genome shotgun (WGS) entry which is preliminary data.</text>
</comment>